<feature type="compositionally biased region" description="Polar residues" evidence="2">
    <location>
        <begin position="14"/>
        <end position="28"/>
    </location>
</feature>
<keyword evidence="1 3" id="KW-0238">DNA-binding</keyword>
<evidence type="ECO:0000256" key="1">
    <source>
        <dbReference type="ARBA" id="ARBA00023125"/>
    </source>
</evidence>
<protein>
    <submittedName>
        <fullName evidence="3">DNA-binding RFX6-like</fullName>
    </submittedName>
</protein>
<organism evidence="3 4">
    <name type="scientific">Paramuricea clavata</name>
    <name type="common">Red gorgonian</name>
    <name type="synonym">Violescent sea-whip</name>
    <dbReference type="NCBI Taxonomy" id="317549"/>
    <lineage>
        <taxon>Eukaryota</taxon>
        <taxon>Metazoa</taxon>
        <taxon>Cnidaria</taxon>
        <taxon>Anthozoa</taxon>
        <taxon>Octocorallia</taxon>
        <taxon>Malacalcyonacea</taxon>
        <taxon>Plexauridae</taxon>
        <taxon>Paramuricea</taxon>
    </lineage>
</organism>
<accession>A0A7D9EL04</accession>
<evidence type="ECO:0000313" key="4">
    <source>
        <dbReference type="Proteomes" id="UP001152795"/>
    </source>
</evidence>
<evidence type="ECO:0000256" key="2">
    <source>
        <dbReference type="SAM" id="MobiDB-lite"/>
    </source>
</evidence>
<feature type="region of interest" description="Disordered" evidence="2">
    <location>
        <begin position="1"/>
        <end position="54"/>
    </location>
</feature>
<comment type="caution">
    <text evidence="3">The sequence shown here is derived from an EMBL/GenBank/DDBJ whole genome shotgun (WGS) entry which is preliminary data.</text>
</comment>
<evidence type="ECO:0000313" key="3">
    <source>
        <dbReference type="EMBL" id="CAB4012454.1"/>
    </source>
</evidence>
<reference evidence="3" key="1">
    <citation type="submission" date="2020-04" db="EMBL/GenBank/DDBJ databases">
        <authorList>
            <person name="Alioto T."/>
            <person name="Alioto T."/>
            <person name="Gomez Garrido J."/>
        </authorList>
    </citation>
    <scope>NUCLEOTIDE SEQUENCE</scope>
    <source>
        <strain evidence="3">A484AB</strain>
    </source>
</reference>
<feature type="compositionally biased region" description="Basic residues" evidence="2">
    <location>
        <begin position="30"/>
        <end position="51"/>
    </location>
</feature>
<proteinExistence type="predicted"/>
<keyword evidence="4" id="KW-1185">Reference proteome</keyword>
<dbReference type="EMBL" id="CACRXK020007514">
    <property type="protein sequence ID" value="CAB4012454.1"/>
    <property type="molecule type" value="Genomic_DNA"/>
</dbReference>
<dbReference type="InterPro" id="IPR039779">
    <property type="entry name" value="RFX-like"/>
</dbReference>
<dbReference type="InterPro" id="IPR036390">
    <property type="entry name" value="WH_DNA-bd_sf"/>
</dbReference>
<dbReference type="Pfam" id="PF02257">
    <property type="entry name" value="RFX_DNA_binding"/>
    <property type="match status" value="1"/>
</dbReference>
<dbReference type="InterPro" id="IPR003150">
    <property type="entry name" value="DNA-bd_RFX"/>
</dbReference>
<dbReference type="OrthoDB" id="10056949at2759"/>
<dbReference type="PROSITE" id="PS51526">
    <property type="entry name" value="RFX_DBD"/>
    <property type="match status" value="1"/>
</dbReference>
<dbReference type="Gene3D" id="1.10.10.10">
    <property type="entry name" value="Winged helix-like DNA-binding domain superfamily/Winged helix DNA-binding domain"/>
    <property type="match status" value="1"/>
</dbReference>
<dbReference type="SUPFAM" id="SSF46785">
    <property type="entry name" value="Winged helix' DNA-binding domain"/>
    <property type="match status" value="1"/>
</dbReference>
<sequence length="113" mass="12969">MQARKSRSHDKITANDSYFSGDESQPSNHGKARNLSSRRRRSTKEHNKRNLLAKQNQTAETLQWLSENYELIQGVCVPRCVLYTHYLDFCKKRKFSAVGPATFGKVKKPRAVA</sequence>
<dbReference type="PANTHER" id="PTHR12619:SF32">
    <property type="entry name" value="RFX-TYPE WINGED-HELIX DOMAIN-CONTAINING PROTEIN"/>
    <property type="match status" value="1"/>
</dbReference>
<name>A0A7D9EL04_PARCT</name>
<dbReference type="GO" id="GO:0000981">
    <property type="term" value="F:DNA-binding transcription factor activity, RNA polymerase II-specific"/>
    <property type="evidence" value="ECO:0007669"/>
    <property type="project" value="TreeGrafter"/>
</dbReference>
<gene>
    <name evidence="3" type="ORF">PACLA_8A056309</name>
</gene>
<feature type="non-terminal residue" evidence="3">
    <location>
        <position position="113"/>
    </location>
</feature>
<dbReference type="AlphaFoldDB" id="A0A7D9EL04"/>
<dbReference type="PANTHER" id="PTHR12619">
    <property type="entry name" value="RFX TRANSCRIPTION FACTOR FAMILY"/>
    <property type="match status" value="1"/>
</dbReference>
<dbReference type="InterPro" id="IPR036388">
    <property type="entry name" value="WH-like_DNA-bd_sf"/>
</dbReference>
<dbReference type="GO" id="GO:0000978">
    <property type="term" value="F:RNA polymerase II cis-regulatory region sequence-specific DNA binding"/>
    <property type="evidence" value="ECO:0007669"/>
    <property type="project" value="TreeGrafter"/>
</dbReference>
<dbReference type="Proteomes" id="UP001152795">
    <property type="component" value="Unassembled WGS sequence"/>
</dbReference>